<feature type="region of interest" description="Disordered" evidence="2">
    <location>
        <begin position="90"/>
        <end position="116"/>
    </location>
</feature>
<dbReference type="GO" id="GO:0016887">
    <property type="term" value="F:ATP hydrolysis activity"/>
    <property type="evidence" value="ECO:0007669"/>
    <property type="project" value="TreeGrafter"/>
</dbReference>
<comment type="caution">
    <text evidence="5">The sequence shown here is derived from an EMBL/GenBank/DDBJ whole genome shotgun (WGS) entry which is preliminary data.</text>
</comment>
<dbReference type="GO" id="GO:0140658">
    <property type="term" value="F:ATP-dependent chromatin remodeler activity"/>
    <property type="evidence" value="ECO:0007669"/>
    <property type="project" value="TreeGrafter"/>
</dbReference>
<sequence length="1152" mass="127486">MTLILFVYCRVLEGLKSASGCQDYRPLNTPDKEMETSELRKEVSESVKFIGSVLVGCLWNLLANEDASNSMDSQIPESVTLKAIKQPEGSDRTWMTTQSHKQIGIGSPTKGSSVKDSNGPYLTDKHCEAQIASYSYSTASLGIGGCTKGSLISHSIKKSMARNLESVGLKSCFGKSCSFECKCATIHETTNVNNSDSVSEDKSIDTCGNSLLQTKLRPELLTFSRRSKRVKNEAFFEVKKLEKRCLLANRSEPDDSVRVPCELMPDKVGATTEHSLELKPSGKNSCVRNGVSQNYEKQEEVILQWAKLAATSINGSSITHLSHFKASILLQSLTQPSSEAPKVESMRYVKVIEKQNEDTVKSPVRYVKVIEKQNGDTEKSLQLRLLMLGKDELVIEIEELYRRDRDVDLFGDEVIKGPALRNDHGSSSSVPPPTMASCNPLSTRILLRGEAGVPNMCRTNRGYRLTTNSDTELWLGELDDPTSQGLVQFPSPKRRNGKRLVVKLNYQKTLRWGELFFLKEKQGGEGFECGAFADLTLLLIMWQITAEAAVDAISIHVKTAPTIEIAENEGQNNQNGGNLSIDSTTYAAWENFSLHANVGQQGLEVQSNNCSEGFSSSLNQGSTSEAKAKDKQLELHQFLYLNREGSQICLSVGAKAPSMLGNHVEDGGLRSSLDPSLPAPDSGGIVDCNVSPESNGCKEPPVNMVEELQNSLETKRDHANVLSEISCADKVQNFLEINDERIQATNLADHAQLHGEDTLDIPSNDIGEQNVLQIGNERNRPKQISTIPSPFLGLSLPTQPEMPLPNFDYSTRDCIQDIHIQSSSDKAQAFHRHKMMLDNILNRAKALKIGQCSFSDIYKEIWSEEELDFLWIGVRRHGRGNWDAMLRDPKLQFSSWRTGKDLAKRWETEQSRLLSRPLVSQGTCLGSSFLSPEHNTAFWNHTSGAQRENSLDETQLSLGDVYAPKDSFVPKRSPLKFAKFKRKGTEFLQKHSRVQKTLYSDFIMGRDPWNCFESRVSLMGGLASAGGPSGFPANSGLPHWLREAVGLPTRPSDAAYPSNNMCHPGRIHPSQPYTAYAEPYFGISCRIHDSFGYARPGDLQLPSDIHCPNFSDRRQRTTELGGACSKPKDLIIIDSDASSEETISDVRGGGPL</sequence>
<dbReference type="GO" id="GO:0000785">
    <property type="term" value="C:chromatin"/>
    <property type="evidence" value="ECO:0007669"/>
    <property type="project" value="TreeGrafter"/>
</dbReference>
<dbReference type="GO" id="GO:0003677">
    <property type="term" value="F:DNA binding"/>
    <property type="evidence" value="ECO:0007669"/>
    <property type="project" value="TreeGrafter"/>
</dbReference>
<evidence type="ECO:0000256" key="2">
    <source>
        <dbReference type="SAM" id="MobiDB-lite"/>
    </source>
</evidence>
<evidence type="ECO:0000256" key="3">
    <source>
        <dbReference type="SAM" id="SignalP"/>
    </source>
</evidence>
<dbReference type="AlphaFoldDB" id="A0AAN8YZJ4"/>
<keyword evidence="3" id="KW-0732">Signal</keyword>
<dbReference type="Gene3D" id="1.10.10.60">
    <property type="entry name" value="Homeodomain-like"/>
    <property type="match status" value="1"/>
</dbReference>
<name>A0AAN8YZJ4_9MAGN</name>
<dbReference type="GO" id="GO:0005634">
    <property type="term" value="C:nucleus"/>
    <property type="evidence" value="ECO:0007669"/>
    <property type="project" value="TreeGrafter"/>
</dbReference>
<evidence type="ECO:0000313" key="5">
    <source>
        <dbReference type="EMBL" id="KAK6915273.1"/>
    </source>
</evidence>
<organism evidence="5 6">
    <name type="scientific">Dillenia turbinata</name>
    <dbReference type="NCBI Taxonomy" id="194707"/>
    <lineage>
        <taxon>Eukaryota</taxon>
        <taxon>Viridiplantae</taxon>
        <taxon>Streptophyta</taxon>
        <taxon>Embryophyta</taxon>
        <taxon>Tracheophyta</taxon>
        <taxon>Spermatophyta</taxon>
        <taxon>Magnoliopsida</taxon>
        <taxon>eudicotyledons</taxon>
        <taxon>Gunneridae</taxon>
        <taxon>Pentapetalae</taxon>
        <taxon>Dilleniales</taxon>
        <taxon>Dilleniaceae</taxon>
        <taxon>Dillenia</taxon>
    </lineage>
</organism>
<dbReference type="GO" id="GO:0003682">
    <property type="term" value="F:chromatin binding"/>
    <property type="evidence" value="ECO:0007669"/>
    <property type="project" value="TreeGrafter"/>
</dbReference>
<reference evidence="5 6" key="1">
    <citation type="submission" date="2023-12" db="EMBL/GenBank/DDBJ databases">
        <title>A high-quality genome assembly for Dillenia turbinata (Dilleniales).</title>
        <authorList>
            <person name="Chanderbali A."/>
        </authorList>
    </citation>
    <scope>NUCLEOTIDE SEQUENCE [LARGE SCALE GENOMIC DNA]</scope>
    <source>
        <strain evidence="5">LSX21</strain>
        <tissue evidence="5">Leaf</tissue>
    </source>
</reference>
<gene>
    <name evidence="5" type="ORF">RJ641_020390</name>
</gene>
<dbReference type="EMBL" id="JBAMMX010000025">
    <property type="protein sequence ID" value="KAK6915273.1"/>
    <property type="molecule type" value="Genomic_DNA"/>
</dbReference>
<dbReference type="Proteomes" id="UP001370490">
    <property type="component" value="Unassembled WGS sequence"/>
</dbReference>
<protein>
    <recommendedName>
        <fullName evidence="4">Myb-like domain-containing protein</fullName>
    </recommendedName>
</protein>
<proteinExistence type="predicted"/>
<keyword evidence="1" id="KW-0539">Nucleus</keyword>
<dbReference type="InterPro" id="IPR009057">
    <property type="entry name" value="Homeodomain-like_sf"/>
</dbReference>
<evidence type="ECO:0000256" key="1">
    <source>
        <dbReference type="ARBA" id="ARBA00023242"/>
    </source>
</evidence>
<feature type="chain" id="PRO_5042832616" description="Myb-like domain-containing protein" evidence="3">
    <location>
        <begin position="21"/>
        <end position="1152"/>
    </location>
</feature>
<dbReference type="InterPro" id="IPR001005">
    <property type="entry name" value="SANT/Myb"/>
</dbReference>
<accession>A0AAN8YZJ4</accession>
<dbReference type="CDD" id="cd11660">
    <property type="entry name" value="SANT_TRF"/>
    <property type="match status" value="1"/>
</dbReference>
<dbReference type="PROSITE" id="PS50090">
    <property type="entry name" value="MYB_LIKE"/>
    <property type="match status" value="1"/>
</dbReference>
<dbReference type="GO" id="GO:0042393">
    <property type="term" value="F:histone binding"/>
    <property type="evidence" value="ECO:0007669"/>
    <property type="project" value="TreeGrafter"/>
</dbReference>
<evidence type="ECO:0000313" key="6">
    <source>
        <dbReference type="Proteomes" id="UP001370490"/>
    </source>
</evidence>
<feature type="signal peptide" evidence="3">
    <location>
        <begin position="1"/>
        <end position="20"/>
    </location>
</feature>
<keyword evidence="6" id="KW-1185">Reference proteome</keyword>
<dbReference type="SUPFAM" id="SSF46689">
    <property type="entry name" value="Homeodomain-like"/>
    <property type="match status" value="1"/>
</dbReference>
<dbReference type="PANTHER" id="PTHR45623">
    <property type="entry name" value="CHROMODOMAIN-HELICASE-DNA-BINDING PROTEIN 3-RELATED-RELATED"/>
    <property type="match status" value="1"/>
</dbReference>
<evidence type="ECO:0000259" key="4">
    <source>
        <dbReference type="PROSITE" id="PS50090"/>
    </source>
</evidence>
<feature type="domain" description="Myb-like" evidence="4">
    <location>
        <begin position="854"/>
        <end position="910"/>
    </location>
</feature>